<dbReference type="RefSeq" id="WP_165105698.1">
    <property type="nucleotide sequence ID" value="NZ_JAAKYA010000014.1"/>
</dbReference>
<keyword evidence="3 5" id="KW-0133">Cell shape</keyword>
<dbReference type="InterPro" id="IPR042177">
    <property type="entry name" value="Cell/Rod_1"/>
</dbReference>
<dbReference type="PANTHER" id="PTHR34138">
    <property type="entry name" value="CELL SHAPE-DETERMINING PROTEIN MREC"/>
    <property type="match status" value="1"/>
</dbReference>
<evidence type="ECO:0000256" key="6">
    <source>
        <dbReference type="SAM" id="Coils"/>
    </source>
</evidence>
<reference evidence="8 9" key="1">
    <citation type="submission" date="2020-02" db="EMBL/GenBank/DDBJ databases">
        <title>Draft genome sequence of Limisphaera ngatamarikiensis NGM72.4T, a thermophilic Verrucomicrobia grouped in subdivision 3.</title>
        <authorList>
            <person name="Carere C.R."/>
            <person name="Steen J."/>
            <person name="Hugenholtz P."/>
            <person name="Stott M.B."/>
        </authorList>
    </citation>
    <scope>NUCLEOTIDE SEQUENCE [LARGE SCALE GENOMIC DNA]</scope>
    <source>
        <strain evidence="8 9">NGM72.4</strain>
    </source>
</reference>
<name>A0A6M1RYQ5_9BACT</name>
<comment type="caution">
    <text evidence="8">The sequence shown here is derived from an EMBL/GenBank/DDBJ whole genome shotgun (WGS) entry which is preliminary data.</text>
</comment>
<accession>A0A6M1RYQ5</accession>
<evidence type="ECO:0000256" key="1">
    <source>
        <dbReference type="ARBA" id="ARBA00009369"/>
    </source>
</evidence>
<keyword evidence="6" id="KW-0175">Coiled coil</keyword>
<gene>
    <name evidence="8" type="ORF">G4L39_02670</name>
</gene>
<dbReference type="PANTHER" id="PTHR34138:SF1">
    <property type="entry name" value="CELL SHAPE-DETERMINING PROTEIN MREC"/>
    <property type="match status" value="1"/>
</dbReference>
<organism evidence="8 9">
    <name type="scientific">Limisphaera ngatamarikiensis</name>
    <dbReference type="NCBI Taxonomy" id="1324935"/>
    <lineage>
        <taxon>Bacteria</taxon>
        <taxon>Pseudomonadati</taxon>
        <taxon>Verrucomicrobiota</taxon>
        <taxon>Verrucomicrobiia</taxon>
        <taxon>Limisphaerales</taxon>
        <taxon>Limisphaeraceae</taxon>
        <taxon>Limisphaera</taxon>
    </lineage>
</organism>
<dbReference type="InterPro" id="IPR055342">
    <property type="entry name" value="MreC_beta-barrel_core"/>
</dbReference>
<dbReference type="Pfam" id="PF04085">
    <property type="entry name" value="MreC"/>
    <property type="match status" value="1"/>
</dbReference>
<dbReference type="AlphaFoldDB" id="A0A6M1RYQ5"/>
<dbReference type="EMBL" id="JAAKYA010000014">
    <property type="protein sequence ID" value="NGO38300.1"/>
    <property type="molecule type" value="Genomic_DNA"/>
</dbReference>
<dbReference type="Gene3D" id="2.40.10.350">
    <property type="entry name" value="Rod shape-determining protein MreC, domain 2"/>
    <property type="match status" value="1"/>
</dbReference>
<feature type="domain" description="Rod shape-determining protein MreC beta-barrel core" evidence="7">
    <location>
        <begin position="118"/>
        <end position="268"/>
    </location>
</feature>
<evidence type="ECO:0000313" key="9">
    <source>
        <dbReference type="Proteomes" id="UP000477311"/>
    </source>
</evidence>
<dbReference type="GO" id="GO:0005886">
    <property type="term" value="C:plasma membrane"/>
    <property type="evidence" value="ECO:0007669"/>
    <property type="project" value="TreeGrafter"/>
</dbReference>
<keyword evidence="9" id="KW-1185">Reference proteome</keyword>
<evidence type="ECO:0000259" key="7">
    <source>
        <dbReference type="Pfam" id="PF04085"/>
    </source>
</evidence>
<evidence type="ECO:0000256" key="2">
    <source>
        <dbReference type="ARBA" id="ARBA00013855"/>
    </source>
</evidence>
<comment type="similarity">
    <text evidence="1 5">Belongs to the MreC family.</text>
</comment>
<protein>
    <recommendedName>
        <fullName evidence="2 5">Cell shape-determining protein MreC</fullName>
    </recommendedName>
    <alternativeName>
        <fullName evidence="4 5">Cell shape protein MreC</fullName>
    </alternativeName>
</protein>
<evidence type="ECO:0000256" key="3">
    <source>
        <dbReference type="ARBA" id="ARBA00022960"/>
    </source>
</evidence>
<comment type="function">
    <text evidence="5">Involved in formation and maintenance of cell shape.</text>
</comment>
<dbReference type="PIRSF" id="PIRSF038471">
    <property type="entry name" value="MreC"/>
    <property type="match status" value="1"/>
</dbReference>
<dbReference type="GO" id="GO:0008360">
    <property type="term" value="P:regulation of cell shape"/>
    <property type="evidence" value="ECO:0007669"/>
    <property type="project" value="UniProtKB-KW"/>
</dbReference>
<evidence type="ECO:0000313" key="8">
    <source>
        <dbReference type="EMBL" id="NGO38300.1"/>
    </source>
</evidence>
<dbReference type="Gene3D" id="2.40.10.340">
    <property type="entry name" value="Rod shape-determining protein MreC, domain 1"/>
    <property type="match status" value="1"/>
</dbReference>
<evidence type="ECO:0000256" key="4">
    <source>
        <dbReference type="ARBA" id="ARBA00032089"/>
    </source>
</evidence>
<proteinExistence type="inferred from homology"/>
<evidence type="ECO:0000256" key="5">
    <source>
        <dbReference type="PIRNR" id="PIRNR038471"/>
    </source>
</evidence>
<sequence length="269" mass="29688">MWKRSHSVALGLLAGLSLLLLSLPDELATRVKLALSTLYLPLLGLAGATQQAGNHVAEALLSRRELLRQLETLRRENERLRIEALQAAEWARENERLRRQLGWQQTSPWRDRLRLARVTLQDPTPWWRTLQVDLGSRHGVRPGLPVLVPEGLVGRTQEVGPFHTRVALLGDPNCRVSARILNPAGDVGIVQPSDPLQPGWVVLSYLPRTAQVLPGQPVVTSGLGGVFPAGIPVGSVVDVHPVENGLYLEARVRLAAPIHALQEVWILWP</sequence>
<feature type="coiled-coil region" evidence="6">
    <location>
        <begin position="56"/>
        <end position="100"/>
    </location>
</feature>
<dbReference type="InterPro" id="IPR007221">
    <property type="entry name" value="MreC"/>
</dbReference>
<dbReference type="Proteomes" id="UP000477311">
    <property type="component" value="Unassembled WGS sequence"/>
</dbReference>
<dbReference type="InterPro" id="IPR042175">
    <property type="entry name" value="Cell/Rod_MreC_2"/>
</dbReference>